<reference evidence="5 6" key="1">
    <citation type="journal article" date="2019" name="Nat. Med.">
        <title>A library of human gut bacterial isolates paired with longitudinal multiomics data enables mechanistic microbiome research.</title>
        <authorList>
            <person name="Poyet M."/>
            <person name="Groussin M."/>
            <person name="Gibbons S.M."/>
            <person name="Avila-Pacheco J."/>
            <person name="Jiang X."/>
            <person name="Kearney S.M."/>
            <person name="Perrotta A.R."/>
            <person name="Berdy B."/>
            <person name="Zhao S."/>
            <person name="Lieberman T.D."/>
            <person name="Swanson P.K."/>
            <person name="Smith M."/>
            <person name="Roesemann S."/>
            <person name="Alexander J.E."/>
            <person name="Rich S.A."/>
            <person name="Livny J."/>
            <person name="Vlamakis H."/>
            <person name="Clish C."/>
            <person name="Bullock K."/>
            <person name="Deik A."/>
            <person name="Scott J."/>
            <person name="Pierce K.A."/>
            <person name="Xavier R.J."/>
            <person name="Alm E.J."/>
        </authorList>
    </citation>
    <scope>NUCLEOTIDE SEQUENCE [LARGE SCALE GENOMIC DNA]</scope>
    <source>
        <strain evidence="5 6">BIOML-A3</strain>
    </source>
</reference>
<dbReference type="InterPro" id="IPR014710">
    <property type="entry name" value="RmlC-like_jellyroll"/>
</dbReference>
<gene>
    <name evidence="5" type="ORF">GKE72_02755</name>
</gene>
<accession>A0A844DU67</accession>
<evidence type="ECO:0000259" key="4">
    <source>
        <dbReference type="PROSITE" id="PS01124"/>
    </source>
</evidence>
<evidence type="ECO:0000256" key="2">
    <source>
        <dbReference type="ARBA" id="ARBA00023125"/>
    </source>
</evidence>
<organism evidence="5 6">
    <name type="scientific">Eubacterium ramulus</name>
    <dbReference type="NCBI Taxonomy" id="39490"/>
    <lineage>
        <taxon>Bacteria</taxon>
        <taxon>Bacillati</taxon>
        <taxon>Bacillota</taxon>
        <taxon>Clostridia</taxon>
        <taxon>Eubacteriales</taxon>
        <taxon>Eubacteriaceae</taxon>
        <taxon>Eubacterium</taxon>
    </lineage>
</organism>
<comment type="caution">
    <text evidence="5">The sequence shown here is derived from an EMBL/GenBank/DDBJ whole genome shotgun (WGS) entry which is preliminary data.</text>
</comment>
<sequence length="357" mass="42636">MFGKTMIEGFDEIVLAWEKHELFYKELYEKKKGNPAEYRRFLSQLNVEDLREEGLVVPDLYDTFEIYGETTPIFDLNTDIAVWKHSRYTPAYLHAHRYFEIVCVVSGHARHRVSGETVMELQPGDICILPDGVCHSLEVISDDGIVINVMLKKSTFQYTFFDILSSDNLLSRFFQDALLEHKENNYLFFRTGNEEDDTIECCIKAMFLNYYKHRKYYDKMIKHLVSCLFILLLRNYNKYYIPDKNSQKELKIMRYLQEHYADATLEHAAAYFNYSTSYFSRMVKHNTGCNFTELLVKYRLELACRLLRESRLKVGEICEIIGYRNLEHFNRQFRKEFDRTPTQYRREHRGNVKKDQI</sequence>
<name>A0A844DU67_EUBRA</name>
<proteinExistence type="predicted"/>
<dbReference type="InterPro" id="IPR018060">
    <property type="entry name" value="HTH_AraC"/>
</dbReference>
<dbReference type="InterPro" id="IPR037923">
    <property type="entry name" value="HTH-like"/>
</dbReference>
<feature type="domain" description="HTH araC/xylS-type" evidence="4">
    <location>
        <begin position="250"/>
        <end position="347"/>
    </location>
</feature>
<evidence type="ECO:0000256" key="3">
    <source>
        <dbReference type="ARBA" id="ARBA00023163"/>
    </source>
</evidence>
<dbReference type="SUPFAM" id="SSF46689">
    <property type="entry name" value="Homeodomain-like"/>
    <property type="match status" value="1"/>
</dbReference>
<dbReference type="InterPro" id="IPR003313">
    <property type="entry name" value="AraC-bd"/>
</dbReference>
<dbReference type="PANTHER" id="PTHR43280:SF2">
    <property type="entry name" value="HTH-TYPE TRANSCRIPTIONAL REGULATOR EXSA"/>
    <property type="match status" value="1"/>
</dbReference>
<dbReference type="AlphaFoldDB" id="A0A844DU67"/>
<dbReference type="PROSITE" id="PS01124">
    <property type="entry name" value="HTH_ARAC_FAMILY_2"/>
    <property type="match status" value="1"/>
</dbReference>
<dbReference type="Pfam" id="PF12833">
    <property type="entry name" value="HTH_18"/>
    <property type="match status" value="1"/>
</dbReference>
<protein>
    <submittedName>
        <fullName evidence="5">Helix-turn-helix domain-containing protein</fullName>
    </submittedName>
</protein>
<dbReference type="SUPFAM" id="SSF51215">
    <property type="entry name" value="Regulatory protein AraC"/>
    <property type="match status" value="1"/>
</dbReference>
<dbReference type="GO" id="GO:0043565">
    <property type="term" value="F:sequence-specific DNA binding"/>
    <property type="evidence" value="ECO:0007669"/>
    <property type="project" value="InterPro"/>
</dbReference>
<dbReference type="Pfam" id="PF02311">
    <property type="entry name" value="AraC_binding"/>
    <property type="match status" value="1"/>
</dbReference>
<evidence type="ECO:0000313" key="6">
    <source>
        <dbReference type="Proteomes" id="UP000431304"/>
    </source>
</evidence>
<evidence type="ECO:0000256" key="1">
    <source>
        <dbReference type="ARBA" id="ARBA00023015"/>
    </source>
</evidence>
<dbReference type="InterPro" id="IPR009057">
    <property type="entry name" value="Homeodomain-like_sf"/>
</dbReference>
<dbReference type="InterPro" id="IPR018062">
    <property type="entry name" value="HTH_AraC-typ_CS"/>
</dbReference>
<dbReference type="EMBL" id="WKRA01000003">
    <property type="protein sequence ID" value="MSD15007.1"/>
    <property type="molecule type" value="Genomic_DNA"/>
</dbReference>
<dbReference type="RefSeq" id="WP_154314231.1">
    <property type="nucleotide sequence ID" value="NZ_WKRA01000003.1"/>
</dbReference>
<keyword evidence="1" id="KW-0805">Transcription regulation</keyword>
<dbReference type="Gene3D" id="1.10.10.60">
    <property type="entry name" value="Homeodomain-like"/>
    <property type="match status" value="2"/>
</dbReference>
<dbReference type="PROSITE" id="PS00041">
    <property type="entry name" value="HTH_ARAC_FAMILY_1"/>
    <property type="match status" value="1"/>
</dbReference>
<dbReference type="PANTHER" id="PTHR43280">
    <property type="entry name" value="ARAC-FAMILY TRANSCRIPTIONAL REGULATOR"/>
    <property type="match status" value="1"/>
</dbReference>
<dbReference type="Gene3D" id="2.60.120.10">
    <property type="entry name" value="Jelly Rolls"/>
    <property type="match status" value="1"/>
</dbReference>
<keyword evidence="3" id="KW-0804">Transcription</keyword>
<dbReference type="Proteomes" id="UP000431304">
    <property type="component" value="Unassembled WGS sequence"/>
</dbReference>
<evidence type="ECO:0000313" key="5">
    <source>
        <dbReference type="EMBL" id="MSD15007.1"/>
    </source>
</evidence>
<keyword evidence="2" id="KW-0238">DNA-binding</keyword>
<dbReference type="GO" id="GO:0003700">
    <property type="term" value="F:DNA-binding transcription factor activity"/>
    <property type="evidence" value="ECO:0007669"/>
    <property type="project" value="InterPro"/>
</dbReference>
<dbReference type="SMART" id="SM00342">
    <property type="entry name" value="HTH_ARAC"/>
    <property type="match status" value="1"/>
</dbReference>